<accession>A0A9D6L7H5</accession>
<sequence>MRESAKPALAAPRVGVLALQGDFACHRASFAALGCDVGRVTLPADLEGLDALAMPGGESTTMLRLLVANRLYDPLAEFVRTKPVLATCAGVILLAREADLLPAPSFGVLDIGVDRNAYGRQIDSFHADLDAPVVGGTFHGVFIRAPRIRRVGAGVDIVARRTRTPADGAAAGEIVGVRAGRIVGLCFHPELTSDLRFHRWFLTEVAGLRLPAVESAVAVRRGAR</sequence>
<organism evidence="5 6">
    <name type="scientific">Eiseniibacteriota bacterium</name>
    <dbReference type="NCBI Taxonomy" id="2212470"/>
    <lineage>
        <taxon>Bacteria</taxon>
        <taxon>Candidatus Eiseniibacteriota</taxon>
    </lineage>
</organism>
<name>A0A9D6L7H5_UNCEI</name>
<dbReference type="Gene3D" id="3.40.50.880">
    <property type="match status" value="1"/>
</dbReference>
<dbReference type="GO" id="GO:0042823">
    <property type="term" value="P:pyridoxal phosphate biosynthetic process"/>
    <property type="evidence" value="ECO:0007669"/>
    <property type="project" value="UniProtKB-UniRule"/>
</dbReference>
<comment type="function">
    <text evidence="2">Catalyzes the hydrolysis of glutamine to glutamate and ammonia as part of the biosynthesis of pyridoxal 5'-phosphate. The resulting ammonia molecule is channeled to the active site of PdxS.</text>
</comment>
<dbReference type="InterPro" id="IPR029062">
    <property type="entry name" value="Class_I_gatase-like"/>
</dbReference>
<keyword evidence="2" id="KW-0663">Pyridoxal phosphate</keyword>
<comment type="pathway">
    <text evidence="2">Cofactor biosynthesis; pyridoxal 5'-phosphate biosynthesis.</text>
</comment>
<evidence type="ECO:0000313" key="5">
    <source>
        <dbReference type="EMBL" id="MBI3540343.1"/>
    </source>
</evidence>
<comment type="catalytic activity">
    <reaction evidence="2">
        <text>L-glutamine + H2O = L-glutamate + NH4(+)</text>
        <dbReference type="Rhea" id="RHEA:15889"/>
        <dbReference type="ChEBI" id="CHEBI:15377"/>
        <dbReference type="ChEBI" id="CHEBI:28938"/>
        <dbReference type="ChEBI" id="CHEBI:29985"/>
        <dbReference type="ChEBI" id="CHEBI:58359"/>
        <dbReference type="EC" id="3.5.1.2"/>
    </reaction>
</comment>
<feature type="binding site" evidence="2 4">
    <location>
        <position position="115"/>
    </location>
    <ligand>
        <name>L-glutamine</name>
        <dbReference type="ChEBI" id="CHEBI:58359"/>
    </ligand>
</feature>
<feature type="active site" description="Charge relay system" evidence="2 3">
    <location>
        <position position="188"/>
    </location>
</feature>
<protein>
    <recommendedName>
        <fullName evidence="2">Pyridoxal 5'-phosphate synthase subunit PdxT</fullName>
        <ecNumber evidence="2">4.3.3.6</ecNumber>
    </recommendedName>
    <alternativeName>
        <fullName evidence="2">Pdx2</fullName>
    </alternativeName>
    <alternativeName>
        <fullName evidence="2">Pyridoxal 5'-phosphate synthase glutaminase subunit</fullName>
        <ecNumber evidence="2">3.5.1.2</ecNumber>
    </alternativeName>
</protein>
<keyword evidence="2" id="KW-0378">Hydrolase</keyword>
<dbReference type="GO" id="GO:1903600">
    <property type="term" value="C:glutaminase complex"/>
    <property type="evidence" value="ECO:0007669"/>
    <property type="project" value="TreeGrafter"/>
</dbReference>
<comment type="subunit">
    <text evidence="2">In the presence of PdxS, forms a dodecamer of heterodimers. Only shows activity in the heterodimer.</text>
</comment>
<evidence type="ECO:0000256" key="2">
    <source>
        <dbReference type="HAMAP-Rule" id="MF_01615"/>
    </source>
</evidence>
<dbReference type="GO" id="GO:0006543">
    <property type="term" value="P:L-glutamine catabolic process"/>
    <property type="evidence" value="ECO:0007669"/>
    <property type="project" value="UniProtKB-UniRule"/>
</dbReference>
<evidence type="ECO:0000256" key="1">
    <source>
        <dbReference type="ARBA" id="ARBA00022962"/>
    </source>
</evidence>
<dbReference type="InterPro" id="IPR002161">
    <property type="entry name" value="PdxT/SNO"/>
</dbReference>
<comment type="similarity">
    <text evidence="2">Belongs to the glutaminase PdxT/SNO family.</text>
</comment>
<feature type="binding site" evidence="2 4">
    <location>
        <begin position="57"/>
        <end position="59"/>
    </location>
    <ligand>
        <name>L-glutamine</name>
        <dbReference type="ChEBI" id="CHEBI:58359"/>
    </ligand>
</feature>
<dbReference type="AlphaFoldDB" id="A0A9D6L7H5"/>
<dbReference type="HAMAP" id="MF_01615">
    <property type="entry name" value="PdxT"/>
    <property type="match status" value="1"/>
</dbReference>
<dbReference type="GO" id="GO:0008614">
    <property type="term" value="P:pyridoxine metabolic process"/>
    <property type="evidence" value="ECO:0007669"/>
    <property type="project" value="TreeGrafter"/>
</dbReference>
<dbReference type="EC" id="3.5.1.2" evidence="2"/>
<gene>
    <name evidence="2 5" type="primary">pdxT</name>
    <name evidence="5" type="ORF">HY076_08740</name>
</gene>
<feature type="active site" description="Nucleophile" evidence="2 3">
    <location>
        <position position="88"/>
    </location>
</feature>
<dbReference type="PANTHER" id="PTHR31559">
    <property type="entry name" value="PYRIDOXAL 5'-PHOSPHATE SYNTHASE SUBUNIT SNO"/>
    <property type="match status" value="1"/>
</dbReference>
<dbReference type="PROSITE" id="PS51130">
    <property type="entry name" value="PDXT_SNO_2"/>
    <property type="match status" value="1"/>
</dbReference>
<keyword evidence="1 2" id="KW-0315">Glutamine amidotransferase</keyword>
<dbReference type="Pfam" id="PF01174">
    <property type="entry name" value="SNO"/>
    <property type="match status" value="1"/>
</dbReference>
<dbReference type="Proteomes" id="UP000807850">
    <property type="component" value="Unassembled WGS sequence"/>
</dbReference>
<comment type="caution">
    <text evidence="5">The sequence shown here is derived from an EMBL/GenBank/DDBJ whole genome shotgun (WGS) entry which is preliminary data.</text>
</comment>
<dbReference type="EC" id="4.3.3.6" evidence="2"/>
<proteinExistence type="inferred from homology"/>
<comment type="catalytic activity">
    <reaction evidence="2">
        <text>aldehydo-D-ribose 5-phosphate + D-glyceraldehyde 3-phosphate + L-glutamine = pyridoxal 5'-phosphate + L-glutamate + phosphate + 3 H2O + H(+)</text>
        <dbReference type="Rhea" id="RHEA:31507"/>
        <dbReference type="ChEBI" id="CHEBI:15377"/>
        <dbReference type="ChEBI" id="CHEBI:15378"/>
        <dbReference type="ChEBI" id="CHEBI:29985"/>
        <dbReference type="ChEBI" id="CHEBI:43474"/>
        <dbReference type="ChEBI" id="CHEBI:58273"/>
        <dbReference type="ChEBI" id="CHEBI:58359"/>
        <dbReference type="ChEBI" id="CHEBI:59776"/>
        <dbReference type="ChEBI" id="CHEBI:597326"/>
        <dbReference type="EC" id="4.3.3.6"/>
    </reaction>
</comment>
<dbReference type="EMBL" id="JACQAY010000291">
    <property type="protein sequence ID" value="MBI3540343.1"/>
    <property type="molecule type" value="Genomic_DNA"/>
</dbReference>
<dbReference type="PROSITE" id="PS51273">
    <property type="entry name" value="GATASE_TYPE_1"/>
    <property type="match status" value="1"/>
</dbReference>
<evidence type="ECO:0000256" key="4">
    <source>
        <dbReference type="PIRSR" id="PIRSR005639-2"/>
    </source>
</evidence>
<reference evidence="5" key="1">
    <citation type="submission" date="2020-07" db="EMBL/GenBank/DDBJ databases">
        <title>Huge and variable diversity of episymbiotic CPR bacteria and DPANN archaea in groundwater ecosystems.</title>
        <authorList>
            <person name="He C.Y."/>
            <person name="Keren R."/>
            <person name="Whittaker M."/>
            <person name="Farag I.F."/>
            <person name="Doudna J."/>
            <person name="Cate J.H.D."/>
            <person name="Banfield J.F."/>
        </authorList>
    </citation>
    <scope>NUCLEOTIDE SEQUENCE</scope>
    <source>
        <strain evidence="5">NC_groundwater_928_Pr1_S-0.2um_72_17</strain>
    </source>
</reference>
<dbReference type="GO" id="GO:0005829">
    <property type="term" value="C:cytosol"/>
    <property type="evidence" value="ECO:0007669"/>
    <property type="project" value="TreeGrafter"/>
</dbReference>
<dbReference type="GO" id="GO:0004359">
    <property type="term" value="F:glutaminase activity"/>
    <property type="evidence" value="ECO:0007669"/>
    <property type="project" value="UniProtKB-UniRule"/>
</dbReference>
<feature type="active site" description="Charge relay system" evidence="2 3">
    <location>
        <position position="190"/>
    </location>
</feature>
<dbReference type="PANTHER" id="PTHR31559:SF0">
    <property type="entry name" value="PYRIDOXAL 5'-PHOSPHATE SYNTHASE SUBUNIT SNO1-RELATED"/>
    <property type="match status" value="1"/>
</dbReference>
<dbReference type="GO" id="GO:0036381">
    <property type="term" value="F:pyridoxal 5'-phosphate synthase (glutamine hydrolysing) activity"/>
    <property type="evidence" value="ECO:0007669"/>
    <property type="project" value="UniProtKB-UniRule"/>
</dbReference>
<evidence type="ECO:0000313" key="6">
    <source>
        <dbReference type="Proteomes" id="UP000807850"/>
    </source>
</evidence>
<evidence type="ECO:0000256" key="3">
    <source>
        <dbReference type="PIRSR" id="PIRSR005639-1"/>
    </source>
</evidence>
<feature type="binding site" evidence="2 4">
    <location>
        <begin position="143"/>
        <end position="144"/>
    </location>
    <ligand>
        <name>L-glutamine</name>
        <dbReference type="ChEBI" id="CHEBI:58359"/>
    </ligand>
</feature>
<dbReference type="PIRSF" id="PIRSF005639">
    <property type="entry name" value="Glut_amidoT_SNO"/>
    <property type="match status" value="1"/>
</dbReference>
<dbReference type="NCBIfam" id="TIGR03800">
    <property type="entry name" value="PLP_synth_Pdx2"/>
    <property type="match status" value="1"/>
</dbReference>
<dbReference type="SUPFAM" id="SSF52317">
    <property type="entry name" value="Class I glutamine amidotransferase-like"/>
    <property type="match status" value="1"/>
</dbReference>
<keyword evidence="2" id="KW-0456">Lyase</keyword>
<dbReference type="CDD" id="cd01749">
    <property type="entry name" value="GATase1_PB"/>
    <property type="match status" value="1"/>
</dbReference>